<dbReference type="InterPro" id="IPR016163">
    <property type="entry name" value="Ald_DH_C"/>
</dbReference>
<evidence type="ECO:0000256" key="7">
    <source>
        <dbReference type="RuleBase" id="RU003345"/>
    </source>
</evidence>
<dbReference type="FunFam" id="3.40.605.10:FF:000004">
    <property type="entry name" value="Aldehyde dehydrogenase"/>
    <property type="match status" value="1"/>
</dbReference>
<keyword evidence="2 4" id="KW-0560">Oxidoreductase</keyword>
<dbReference type="PIRSF" id="PIRSF036492">
    <property type="entry name" value="ALDH"/>
    <property type="match status" value="1"/>
</dbReference>
<name>A0A9N9BP42_9GLOM</name>
<dbReference type="GO" id="GO:0006081">
    <property type="term" value="P:aldehyde metabolic process"/>
    <property type="evidence" value="ECO:0007669"/>
    <property type="project" value="InterPro"/>
</dbReference>
<dbReference type="PANTHER" id="PTHR43570">
    <property type="entry name" value="ALDEHYDE DEHYDROGENASE"/>
    <property type="match status" value="1"/>
</dbReference>
<dbReference type="GO" id="GO:0004029">
    <property type="term" value="F:aldehyde dehydrogenase (NAD+) activity"/>
    <property type="evidence" value="ECO:0007669"/>
    <property type="project" value="TreeGrafter"/>
</dbReference>
<dbReference type="GO" id="GO:0005737">
    <property type="term" value="C:cytoplasm"/>
    <property type="evidence" value="ECO:0007669"/>
    <property type="project" value="TreeGrafter"/>
</dbReference>
<evidence type="ECO:0000313" key="9">
    <source>
        <dbReference type="EMBL" id="CAG8574884.1"/>
    </source>
</evidence>
<dbReference type="Pfam" id="PF00171">
    <property type="entry name" value="Aldedh"/>
    <property type="match status" value="1"/>
</dbReference>
<evidence type="ECO:0000256" key="1">
    <source>
        <dbReference type="ARBA" id="ARBA00009986"/>
    </source>
</evidence>
<organism evidence="9 10">
    <name type="scientific">Paraglomus brasilianum</name>
    <dbReference type="NCBI Taxonomy" id="144538"/>
    <lineage>
        <taxon>Eukaryota</taxon>
        <taxon>Fungi</taxon>
        <taxon>Fungi incertae sedis</taxon>
        <taxon>Mucoromycota</taxon>
        <taxon>Glomeromycotina</taxon>
        <taxon>Glomeromycetes</taxon>
        <taxon>Paraglomerales</taxon>
        <taxon>Paraglomeraceae</taxon>
        <taxon>Paraglomus</taxon>
    </lineage>
</organism>
<dbReference type="InterPro" id="IPR016161">
    <property type="entry name" value="Ald_DH/histidinol_DH"/>
</dbReference>
<evidence type="ECO:0000256" key="6">
    <source>
        <dbReference type="PROSITE-ProRule" id="PRU10007"/>
    </source>
</evidence>
<dbReference type="SUPFAM" id="SSF53720">
    <property type="entry name" value="ALDH-like"/>
    <property type="match status" value="1"/>
</dbReference>
<comment type="similarity">
    <text evidence="1 4 7">Belongs to the aldehyde dehydrogenase family.</text>
</comment>
<dbReference type="Gene3D" id="3.40.309.10">
    <property type="entry name" value="Aldehyde Dehydrogenase, Chain A, domain 2"/>
    <property type="match status" value="1"/>
</dbReference>
<dbReference type="InterPro" id="IPR015590">
    <property type="entry name" value="Aldehyde_DH_dom"/>
</dbReference>
<evidence type="ECO:0000256" key="3">
    <source>
        <dbReference type="ARBA" id="ARBA00023027"/>
    </source>
</evidence>
<dbReference type="OrthoDB" id="440325at2759"/>
<dbReference type="InterPro" id="IPR029510">
    <property type="entry name" value="Ald_DH_CS_GLU"/>
</dbReference>
<gene>
    <name evidence="9" type="ORF">PBRASI_LOCUS6302</name>
</gene>
<feature type="domain" description="Aldehyde dehydrogenase" evidence="8">
    <location>
        <begin position="10"/>
        <end position="397"/>
    </location>
</feature>
<dbReference type="EMBL" id="CAJVPI010000823">
    <property type="protein sequence ID" value="CAG8574884.1"/>
    <property type="molecule type" value="Genomic_DNA"/>
</dbReference>
<proteinExistence type="inferred from homology"/>
<evidence type="ECO:0000256" key="2">
    <source>
        <dbReference type="ARBA" id="ARBA00023002"/>
    </source>
</evidence>
<feature type="active site" evidence="5">
    <location>
        <position position="251"/>
    </location>
</feature>
<dbReference type="Proteomes" id="UP000789739">
    <property type="component" value="Unassembled WGS sequence"/>
</dbReference>
<accession>A0A9N9BP42</accession>
<dbReference type="AlphaFoldDB" id="A0A9N9BP42"/>
<feature type="active site" evidence="5 6">
    <location>
        <position position="217"/>
    </location>
</feature>
<protein>
    <recommendedName>
        <fullName evidence="4">Aldehyde dehydrogenase</fullName>
    </recommendedName>
</protein>
<keyword evidence="3" id="KW-0520">NAD</keyword>
<evidence type="ECO:0000313" key="10">
    <source>
        <dbReference type="Proteomes" id="UP000789739"/>
    </source>
</evidence>
<sequence>MTLTYTVTEAMPQIVEDLRKTFRSNVTKPLSYRKAQLKQLYLLLDENENLIFDAVHKDGRKPRAEAWLGETVITKEEIVEVLKNLDNWAASEYVKVGMGHMLNSCHVRKEPVGTVLIIGSWNYPIALLLGPLIGAIAAGCTAICKPSEIASHTAVLLDELLPKYLDQSAYRIVHGGPEETAILLKCKFDHIFYTGSGSVGKSIMAAAANHLTRVTLELGGKSPVIVGNDADPSIVAKRVAWGKFFNCGQTCIAPDYIICERSMQEALLKHLPMALKELYGGDVKESPDYARLVSSKHFDRLANMLTQTQGRVAIGGETDLKELYISPTIVADVSKDDILMQDELFGPVLPIVVVDNLDDAIDYVNSKDSPLTIYPFSKNSKTIEYSEFPESTGSIIIRAVTNTSDGLVLENTRSGAAVTNDVIMHFSVTNLPFGGVGASGIGSYHGKKSFDTFTHERSTMNTPYYAEKFLEIRYPPYKENKLKMLQWLFFSKRDYRNNKSVRIFTLKKFFGYSLIVVILAYSLRNSNMLESLVNFIKAWFKT</sequence>
<evidence type="ECO:0000259" key="8">
    <source>
        <dbReference type="Pfam" id="PF00171"/>
    </source>
</evidence>
<evidence type="ECO:0000256" key="4">
    <source>
        <dbReference type="PIRNR" id="PIRNR036492"/>
    </source>
</evidence>
<dbReference type="InterPro" id="IPR016162">
    <property type="entry name" value="Ald_DH_N"/>
</dbReference>
<dbReference type="InterPro" id="IPR012394">
    <property type="entry name" value="Aldehyde_DH_NAD(P)"/>
</dbReference>
<dbReference type="PROSITE" id="PS00070">
    <property type="entry name" value="ALDEHYDE_DEHYDR_CYS"/>
    <property type="match status" value="1"/>
</dbReference>
<comment type="caution">
    <text evidence="9">The sequence shown here is derived from an EMBL/GenBank/DDBJ whole genome shotgun (WGS) entry which is preliminary data.</text>
</comment>
<keyword evidence="10" id="KW-1185">Reference proteome</keyword>
<dbReference type="PROSITE" id="PS00687">
    <property type="entry name" value="ALDEHYDE_DEHYDR_GLU"/>
    <property type="match status" value="1"/>
</dbReference>
<evidence type="ECO:0000256" key="5">
    <source>
        <dbReference type="PIRSR" id="PIRSR036492-1"/>
    </source>
</evidence>
<dbReference type="InterPro" id="IPR016160">
    <property type="entry name" value="Ald_DH_CS_CYS"/>
</dbReference>
<reference evidence="9" key="1">
    <citation type="submission" date="2021-06" db="EMBL/GenBank/DDBJ databases">
        <authorList>
            <person name="Kallberg Y."/>
            <person name="Tangrot J."/>
            <person name="Rosling A."/>
        </authorList>
    </citation>
    <scope>NUCLEOTIDE SEQUENCE</scope>
    <source>
        <strain evidence="9">BR232B</strain>
    </source>
</reference>
<dbReference type="PANTHER" id="PTHR43570:SF16">
    <property type="entry name" value="ALDEHYDE DEHYDROGENASE TYPE III, ISOFORM Q"/>
    <property type="match status" value="1"/>
</dbReference>
<dbReference type="FunFam" id="3.40.309.10:FF:000025">
    <property type="entry name" value="Aldehyde dehydrogenase"/>
    <property type="match status" value="1"/>
</dbReference>
<dbReference type="Gene3D" id="3.40.605.10">
    <property type="entry name" value="Aldehyde Dehydrogenase, Chain A, domain 1"/>
    <property type="match status" value="1"/>
</dbReference>